<dbReference type="GO" id="GO:0009225">
    <property type="term" value="P:nucleotide-sugar metabolic process"/>
    <property type="evidence" value="ECO:0007669"/>
    <property type="project" value="TreeGrafter"/>
</dbReference>
<feature type="binding site" evidence="2">
    <location>
        <position position="35"/>
    </location>
    <ligand>
        <name>substrate</name>
    </ligand>
</feature>
<organism evidence="4 5">
    <name type="scientific">Pristionchus entomophagus</name>
    <dbReference type="NCBI Taxonomy" id="358040"/>
    <lineage>
        <taxon>Eukaryota</taxon>
        <taxon>Metazoa</taxon>
        <taxon>Ecdysozoa</taxon>
        <taxon>Nematoda</taxon>
        <taxon>Chromadorea</taxon>
        <taxon>Rhabditida</taxon>
        <taxon>Rhabditina</taxon>
        <taxon>Diplogasteromorpha</taxon>
        <taxon>Diplogasteroidea</taxon>
        <taxon>Neodiplogasteridae</taxon>
        <taxon>Pristionchus</taxon>
    </lineage>
</organism>
<gene>
    <name evidence="4" type="ORF">PENTCL1PPCAC_14350</name>
</gene>
<dbReference type="Proteomes" id="UP001432027">
    <property type="component" value="Unassembled WGS sequence"/>
</dbReference>
<evidence type="ECO:0000313" key="5">
    <source>
        <dbReference type="Proteomes" id="UP001432027"/>
    </source>
</evidence>
<dbReference type="GO" id="GO:0005634">
    <property type="term" value="C:nucleus"/>
    <property type="evidence" value="ECO:0007669"/>
    <property type="project" value="TreeGrafter"/>
</dbReference>
<dbReference type="PANTHER" id="PTHR12837:SF15">
    <property type="entry name" value="POLY(ADP-RIBOSE) GLYCOHYDROLASE"/>
    <property type="match status" value="1"/>
</dbReference>
<dbReference type="Pfam" id="PF05028">
    <property type="entry name" value="PARG_cat_C"/>
    <property type="match status" value="1"/>
</dbReference>
<sequence>VIILQKLIEDMEGCLEVDFANRYIGGGVMRHGAVQEEIRFLSCPELMVSIFLCEKMEPNEAILIHGAQQYSAYSGYMSKVKHVSMEFKRNAPRDRFGRARSYLVAIDATKFFQKDKQYEMQFVTRELKKANAGFMLLGSDAPARPIVTGNWGCGVYNGDKELKSLLQLIAASKAGRPMIYTTFKDEQFAEQLEQMYDEMKGHNLTNGE</sequence>
<dbReference type="GO" id="GO:0005975">
    <property type="term" value="P:carbohydrate metabolic process"/>
    <property type="evidence" value="ECO:0007669"/>
    <property type="project" value="InterPro"/>
</dbReference>
<evidence type="ECO:0000313" key="4">
    <source>
        <dbReference type="EMBL" id="GMS92175.1"/>
    </source>
</evidence>
<evidence type="ECO:0000256" key="1">
    <source>
        <dbReference type="PIRSR" id="PIRSR607724-1"/>
    </source>
</evidence>
<feature type="non-terminal residue" evidence="4">
    <location>
        <position position="1"/>
    </location>
</feature>
<dbReference type="GO" id="GO:0004649">
    <property type="term" value="F:poly(ADP-ribose) glycohydrolase activity"/>
    <property type="evidence" value="ECO:0007669"/>
    <property type="project" value="InterPro"/>
</dbReference>
<dbReference type="GO" id="GO:1990966">
    <property type="term" value="P:ATP generation from poly-ADP-D-ribose"/>
    <property type="evidence" value="ECO:0007669"/>
    <property type="project" value="TreeGrafter"/>
</dbReference>
<accession>A0AAV5TFV3</accession>
<comment type="caution">
    <text evidence="4">The sequence shown here is derived from an EMBL/GenBank/DDBJ whole genome shotgun (WGS) entry which is preliminary data.</text>
</comment>
<dbReference type="PANTHER" id="PTHR12837">
    <property type="entry name" value="POLY ADP-RIBOSE GLYCOHYDROLASE"/>
    <property type="match status" value="1"/>
</dbReference>
<dbReference type="AlphaFoldDB" id="A0AAV5TFV3"/>
<feature type="active site" evidence="1">
    <location>
        <position position="36"/>
    </location>
</feature>
<feature type="active site" evidence="1">
    <location>
        <position position="37"/>
    </location>
</feature>
<feature type="domain" description="PARG catalytic Macro" evidence="3">
    <location>
        <begin position="5"/>
        <end position="189"/>
    </location>
</feature>
<feature type="non-terminal residue" evidence="4">
    <location>
        <position position="208"/>
    </location>
</feature>
<evidence type="ECO:0000259" key="3">
    <source>
        <dbReference type="Pfam" id="PF05028"/>
    </source>
</evidence>
<dbReference type="InterPro" id="IPR007724">
    <property type="entry name" value="Poly_GlycHdrlase"/>
</dbReference>
<feature type="active site" evidence="1">
    <location>
        <position position="18"/>
    </location>
</feature>
<dbReference type="EMBL" id="BTSX01000004">
    <property type="protein sequence ID" value="GMS92175.1"/>
    <property type="molecule type" value="Genomic_DNA"/>
</dbReference>
<reference evidence="4" key="1">
    <citation type="submission" date="2023-10" db="EMBL/GenBank/DDBJ databases">
        <title>Genome assembly of Pristionchus species.</title>
        <authorList>
            <person name="Yoshida K."/>
            <person name="Sommer R.J."/>
        </authorList>
    </citation>
    <scope>NUCLEOTIDE SEQUENCE</scope>
    <source>
        <strain evidence="4">RS0144</strain>
    </source>
</reference>
<evidence type="ECO:0000256" key="2">
    <source>
        <dbReference type="PIRSR" id="PIRSR607724-2"/>
    </source>
</evidence>
<dbReference type="GO" id="GO:0006282">
    <property type="term" value="P:regulation of DNA repair"/>
    <property type="evidence" value="ECO:0007669"/>
    <property type="project" value="InterPro"/>
</dbReference>
<protein>
    <recommendedName>
        <fullName evidence="3">PARG catalytic Macro domain-containing protein</fullName>
    </recommendedName>
</protein>
<keyword evidence="5" id="KW-1185">Reference proteome</keyword>
<name>A0AAV5TFV3_9BILA</name>
<feature type="binding site" evidence="2">
    <location>
        <position position="76"/>
    </location>
    <ligand>
        <name>substrate</name>
    </ligand>
</feature>
<proteinExistence type="predicted"/>
<feature type="binding site" evidence="2">
    <location>
        <position position="21"/>
    </location>
    <ligand>
        <name>substrate</name>
    </ligand>
</feature>
<dbReference type="GO" id="GO:0005737">
    <property type="term" value="C:cytoplasm"/>
    <property type="evidence" value="ECO:0007669"/>
    <property type="project" value="TreeGrafter"/>
</dbReference>
<dbReference type="InterPro" id="IPR046372">
    <property type="entry name" value="PARG_cat_C"/>
</dbReference>